<evidence type="ECO:0000256" key="4">
    <source>
        <dbReference type="ARBA" id="ARBA00022840"/>
    </source>
</evidence>
<dbReference type="Pfam" id="PF00005">
    <property type="entry name" value="ABC_tran"/>
    <property type="match status" value="1"/>
</dbReference>
<gene>
    <name evidence="7" type="ordered locus">Desti_3048</name>
</gene>
<dbReference type="PANTHER" id="PTHR43820:SF4">
    <property type="entry name" value="HIGH-AFFINITY BRANCHED-CHAIN AMINO ACID TRANSPORT ATP-BINDING PROTEIN LIVF"/>
    <property type="match status" value="1"/>
</dbReference>
<name>I4C821_DESTA</name>
<evidence type="ECO:0000259" key="6">
    <source>
        <dbReference type="PROSITE" id="PS50893"/>
    </source>
</evidence>
<evidence type="ECO:0000256" key="1">
    <source>
        <dbReference type="ARBA" id="ARBA00005417"/>
    </source>
</evidence>
<dbReference type="GO" id="GO:0005524">
    <property type="term" value="F:ATP binding"/>
    <property type="evidence" value="ECO:0007669"/>
    <property type="project" value="UniProtKB-KW"/>
</dbReference>
<dbReference type="EMBL" id="CP003360">
    <property type="protein sequence ID" value="AFM25712.1"/>
    <property type="molecule type" value="Genomic_DNA"/>
</dbReference>
<keyword evidence="4" id="KW-0067">ATP-binding</keyword>
<dbReference type="InterPro" id="IPR027417">
    <property type="entry name" value="P-loop_NTPase"/>
</dbReference>
<evidence type="ECO:0000256" key="5">
    <source>
        <dbReference type="ARBA" id="ARBA00022970"/>
    </source>
</evidence>
<dbReference type="RefSeq" id="WP_014810849.1">
    <property type="nucleotide sequence ID" value="NC_018025.1"/>
</dbReference>
<dbReference type="CDD" id="cd03224">
    <property type="entry name" value="ABC_TM1139_LivF_branched"/>
    <property type="match status" value="1"/>
</dbReference>
<dbReference type="GO" id="GO:0015807">
    <property type="term" value="P:L-amino acid transport"/>
    <property type="evidence" value="ECO:0007669"/>
    <property type="project" value="TreeGrafter"/>
</dbReference>
<dbReference type="Gene3D" id="3.40.50.300">
    <property type="entry name" value="P-loop containing nucleotide triphosphate hydrolases"/>
    <property type="match status" value="1"/>
</dbReference>
<dbReference type="PANTHER" id="PTHR43820">
    <property type="entry name" value="HIGH-AFFINITY BRANCHED-CHAIN AMINO ACID TRANSPORT ATP-BINDING PROTEIN LIVF"/>
    <property type="match status" value="1"/>
</dbReference>
<keyword evidence="5" id="KW-0029">Amino-acid transport</keyword>
<dbReference type="eggNOG" id="COG0410">
    <property type="taxonomic scope" value="Bacteria"/>
</dbReference>
<dbReference type="HOGENOM" id="CLU_000604_1_2_7"/>
<dbReference type="InterPro" id="IPR052156">
    <property type="entry name" value="BCAA_Transport_ATP-bd_LivF"/>
</dbReference>
<dbReference type="KEGG" id="dti:Desti_3048"/>
<sequence>MLLRLEDIHTHYGKSHILQGVSMEIRKGEIVGLLGRNGVGKTTTLNTVVGFVKPSKGRLIFNDRDFTSYPCHKISRMGIAYVPQGRHLFPQMTVLENLKTGMLYATGGDGLDRVFDLFPNLKRLLDQKAGSLSGGEQQAVAISRAILKNPEILLLDEPTTGLMPLFVNSLLEIVRRLNEEGMTILLVEEKVPFVLSLSHRIYFMVKGRIEHGAAKEDLVERPEVFVDYLGVRP</sequence>
<dbReference type="PROSITE" id="PS50893">
    <property type="entry name" value="ABC_TRANSPORTER_2"/>
    <property type="match status" value="1"/>
</dbReference>
<protein>
    <submittedName>
        <fullName evidence="7">ABC-type branched-chain amino acid transport systems, ATPase component</fullName>
    </submittedName>
</protein>
<dbReference type="InterPro" id="IPR003439">
    <property type="entry name" value="ABC_transporter-like_ATP-bd"/>
</dbReference>
<dbReference type="SUPFAM" id="SSF52540">
    <property type="entry name" value="P-loop containing nucleoside triphosphate hydrolases"/>
    <property type="match status" value="1"/>
</dbReference>
<dbReference type="Proteomes" id="UP000006055">
    <property type="component" value="Chromosome"/>
</dbReference>
<evidence type="ECO:0000313" key="7">
    <source>
        <dbReference type="EMBL" id="AFM25712.1"/>
    </source>
</evidence>
<evidence type="ECO:0000256" key="2">
    <source>
        <dbReference type="ARBA" id="ARBA00022448"/>
    </source>
</evidence>
<dbReference type="GO" id="GO:0015658">
    <property type="term" value="F:branched-chain amino acid transmembrane transporter activity"/>
    <property type="evidence" value="ECO:0007669"/>
    <property type="project" value="TreeGrafter"/>
</dbReference>
<comment type="similarity">
    <text evidence="1">Belongs to the ABC transporter superfamily.</text>
</comment>
<keyword evidence="3" id="KW-0547">Nucleotide-binding</keyword>
<evidence type="ECO:0000313" key="8">
    <source>
        <dbReference type="Proteomes" id="UP000006055"/>
    </source>
</evidence>
<organism evidence="7 8">
    <name type="scientific">Desulfomonile tiedjei (strain ATCC 49306 / DSM 6799 / DCB-1)</name>
    <dbReference type="NCBI Taxonomy" id="706587"/>
    <lineage>
        <taxon>Bacteria</taxon>
        <taxon>Pseudomonadati</taxon>
        <taxon>Thermodesulfobacteriota</taxon>
        <taxon>Desulfomonilia</taxon>
        <taxon>Desulfomonilales</taxon>
        <taxon>Desulfomonilaceae</taxon>
        <taxon>Desulfomonile</taxon>
    </lineage>
</organism>
<reference evidence="8" key="1">
    <citation type="submission" date="2012-06" db="EMBL/GenBank/DDBJ databases">
        <title>Complete sequence of chromosome of Desulfomonile tiedjei DSM 6799.</title>
        <authorList>
            <person name="Lucas S."/>
            <person name="Copeland A."/>
            <person name="Lapidus A."/>
            <person name="Glavina del Rio T."/>
            <person name="Dalin E."/>
            <person name="Tice H."/>
            <person name="Bruce D."/>
            <person name="Goodwin L."/>
            <person name="Pitluck S."/>
            <person name="Peters L."/>
            <person name="Ovchinnikova G."/>
            <person name="Zeytun A."/>
            <person name="Lu M."/>
            <person name="Kyrpides N."/>
            <person name="Mavromatis K."/>
            <person name="Ivanova N."/>
            <person name="Brettin T."/>
            <person name="Detter J.C."/>
            <person name="Han C."/>
            <person name="Larimer F."/>
            <person name="Land M."/>
            <person name="Hauser L."/>
            <person name="Markowitz V."/>
            <person name="Cheng J.-F."/>
            <person name="Hugenholtz P."/>
            <person name="Woyke T."/>
            <person name="Wu D."/>
            <person name="Spring S."/>
            <person name="Schroeder M."/>
            <person name="Brambilla E."/>
            <person name="Klenk H.-P."/>
            <person name="Eisen J.A."/>
        </authorList>
    </citation>
    <scope>NUCLEOTIDE SEQUENCE [LARGE SCALE GENOMIC DNA]</scope>
    <source>
        <strain evidence="8">ATCC 49306 / DSM 6799 / DCB-1</strain>
    </source>
</reference>
<dbReference type="PROSITE" id="PS00211">
    <property type="entry name" value="ABC_TRANSPORTER_1"/>
    <property type="match status" value="1"/>
</dbReference>
<evidence type="ECO:0000256" key="3">
    <source>
        <dbReference type="ARBA" id="ARBA00022741"/>
    </source>
</evidence>
<dbReference type="OrthoDB" id="9806149at2"/>
<keyword evidence="2" id="KW-0813">Transport</keyword>
<dbReference type="STRING" id="706587.Desti_3048"/>
<dbReference type="GO" id="GO:0016887">
    <property type="term" value="F:ATP hydrolysis activity"/>
    <property type="evidence" value="ECO:0007669"/>
    <property type="project" value="InterPro"/>
</dbReference>
<keyword evidence="8" id="KW-1185">Reference proteome</keyword>
<dbReference type="SMART" id="SM00382">
    <property type="entry name" value="AAA"/>
    <property type="match status" value="1"/>
</dbReference>
<feature type="domain" description="ABC transporter" evidence="6">
    <location>
        <begin position="3"/>
        <end position="231"/>
    </location>
</feature>
<dbReference type="InterPro" id="IPR017871">
    <property type="entry name" value="ABC_transporter-like_CS"/>
</dbReference>
<dbReference type="AlphaFoldDB" id="I4C821"/>
<proteinExistence type="inferred from homology"/>
<dbReference type="InterPro" id="IPR003593">
    <property type="entry name" value="AAA+_ATPase"/>
</dbReference>
<accession>I4C821</accession>